<gene>
    <name evidence="3" type="ORF">F4556_003709</name>
</gene>
<sequence>MQRLHASGPEPQGDPETRSLDGVEIHARQRHDGTPSSQAPAADVTERLGYRLKRAAAALRGAMERALREHDLTVPQYACLEHLDQHPGLSNAELARRTFVTRQSMNVVLRGLQDAGLITRPATTDRGRALPAHLTEEGHRRLAAARAVVYAIDQRMTDAVPEQRLAQLLADLDQMAAAFDG</sequence>
<dbReference type="PANTHER" id="PTHR33164">
    <property type="entry name" value="TRANSCRIPTIONAL REGULATOR, MARR FAMILY"/>
    <property type="match status" value="1"/>
</dbReference>
<dbReference type="PROSITE" id="PS50995">
    <property type="entry name" value="HTH_MARR_2"/>
    <property type="match status" value="1"/>
</dbReference>
<dbReference type="InterPro" id="IPR036390">
    <property type="entry name" value="WH_DNA-bd_sf"/>
</dbReference>
<dbReference type="InterPro" id="IPR039422">
    <property type="entry name" value="MarR/SlyA-like"/>
</dbReference>
<comment type="caution">
    <text evidence="3">The sequence shown here is derived from an EMBL/GenBank/DDBJ whole genome shotgun (WGS) entry which is preliminary data.</text>
</comment>
<reference evidence="3 4" key="1">
    <citation type="submission" date="2020-08" db="EMBL/GenBank/DDBJ databases">
        <title>Sequencing the genomes of 1000 actinobacteria strains.</title>
        <authorList>
            <person name="Klenk H.-P."/>
        </authorList>
    </citation>
    <scope>NUCLEOTIDE SEQUENCE [LARGE SCALE GENOMIC DNA]</scope>
    <source>
        <strain evidence="3 4">DSM 44786</strain>
    </source>
</reference>
<dbReference type="SMART" id="SM00347">
    <property type="entry name" value="HTH_MARR"/>
    <property type="match status" value="1"/>
</dbReference>
<keyword evidence="4" id="KW-1185">Reference proteome</keyword>
<protein>
    <submittedName>
        <fullName evidence="3">DNA-binding MarR family transcriptional regulator</fullName>
    </submittedName>
</protein>
<keyword evidence="3" id="KW-0238">DNA-binding</keyword>
<accession>A0A7W7SCW8</accession>
<dbReference type="InterPro" id="IPR036388">
    <property type="entry name" value="WH-like_DNA-bd_sf"/>
</dbReference>
<dbReference type="InterPro" id="IPR000835">
    <property type="entry name" value="HTH_MarR-typ"/>
</dbReference>
<dbReference type="GO" id="GO:0006950">
    <property type="term" value="P:response to stress"/>
    <property type="evidence" value="ECO:0007669"/>
    <property type="project" value="TreeGrafter"/>
</dbReference>
<dbReference type="GO" id="GO:0003677">
    <property type="term" value="F:DNA binding"/>
    <property type="evidence" value="ECO:0007669"/>
    <property type="project" value="UniProtKB-KW"/>
</dbReference>
<dbReference type="GO" id="GO:0003700">
    <property type="term" value="F:DNA-binding transcription factor activity"/>
    <property type="evidence" value="ECO:0007669"/>
    <property type="project" value="InterPro"/>
</dbReference>
<feature type="compositionally biased region" description="Basic and acidic residues" evidence="1">
    <location>
        <begin position="15"/>
        <end position="33"/>
    </location>
</feature>
<dbReference type="PANTHER" id="PTHR33164:SF43">
    <property type="entry name" value="HTH-TYPE TRANSCRIPTIONAL REPRESSOR YETL"/>
    <property type="match status" value="1"/>
</dbReference>
<name>A0A7W7SCW8_9ACTN</name>
<dbReference type="AlphaFoldDB" id="A0A7W7SCW8"/>
<organism evidence="3 4">
    <name type="scientific">Kitasatospora gansuensis</name>
    <dbReference type="NCBI Taxonomy" id="258050"/>
    <lineage>
        <taxon>Bacteria</taxon>
        <taxon>Bacillati</taxon>
        <taxon>Actinomycetota</taxon>
        <taxon>Actinomycetes</taxon>
        <taxon>Kitasatosporales</taxon>
        <taxon>Streptomycetaceae</taxon>
        <taxon>Kitasatospora</taxon>
    </lineage>
</organism>
<evidence type="ECO:0000259" key="2">
    <source>
        <dbReference type="PROSITE" id="PS50995"/>
    </source>
</evidence>
<proteinExistence type="predicted"/>
<dbReference type="Gene3D" id="1.10.10.10">
    <property type="entry name" value="Winged helix-like DNA-binding domain superfamily/Winged helix DNA-binding domain"/>
    <property type="match status" value="1"/>
</dbReference>
<evidence type="ECO:0000313" key="3">
    <source>
        <dbReference type="EMBL" id="MBB4948174.1"/>
    </source>
</evidence>
<evidence type="ECO:0000256" key="1">
    <source>
        <dbReference type="SAM" id="MobiDB-lite"/>
    </source>
</evidence>
<dbReference type="Pfam" id="PF12802">
    <property type="entry name" value="MarR_2"/>
    <property type="match status" value="1"/>
</dbReference>
<dbReference type="EMBL" id="JACHJR010000001">
    <property type="protein sequence ID" value="MBB4948174.1"/>
    <property type="molecule type" value="Genomic_DNA"/>
</dbReference>
<evidence type="ECO:0000313" key="4">
    <source>
        <dbReference type="Proteomes" id="UP000573327"/>
    </source>
</evidence>
<feature type="region of interest" description="Disordered" evidence="1">
    <location>
        <begin position="1"/>
        <end position="44"/>
    </location>
</feature>
<feature type="domain" description="HTH marR-type" evidence="2">
    <location>
        <begin position="45"/>
        <end position="177"/>
    </location>
</feature>
<dbReference type="SUPFAM" id="SSF46785">
    <property type="entry name" value="Winged helix' DNA-binding domain"/>
    <property type="match status" value="1"/>
</dbReference>
<dbReference type="Proteomes" id="UP000573327">
    <property type="component" value="Unassembled WGS sequence"/>
</dbReference>